<dbReference type="AlphaFoldDB" id="A0A5C4V8L9"/>
<evidence type="ECO:0000313" key="2">
    <source>
        <dbReference type="Proteomes" id="UP000312512"/>
    </source>
</evidence>
<keyword evidence="2" id="KW-1185">Reference proteome</keyword>
<dbReference type="Proteomes" id="UP000312512">
    <property type="component" value="Unassembled WGS sequence"/>
</dbReference>
<dbReference type="EMBL" id="VDLX02000028">
    <property type="protein sequence ID" value="KAB8186827.1"/>
    <property type="molecule type" value="Genomic_DNA"/>
</dbReference>
<name>A0A5C4V8L9_9ACTN</name>
<comment type="caution">
    <text evidence="1">The sequence shown here is derived from an EMBL/GenBank/DDBJ whole genome shotgun (WGS) entry which is preliminary data.</text>
</comment>
<sequence>MADAILNLIGSLLGNPAAWALGGGYLVVNVASCIFKPYKVCKKCNRSRETHSTIFPGTFGWCRACKGVGYRLRVGARLLGKKL</sequence>
<dbReference type="OrthoDB" id="3544001at2"/>
<accession>A0A5C4V8L9</accession>
<reference evidence="1 2" key="1">
    <citation type="submission" date="2019-10" db="EMBL/GenBank/DDBJ databases">
        <title>Nonomuraea sp. nov., isolated from Phyllanthus amarus.</title>
        <authorList>
            <person name="Klykleung N."/>
            <person name="Tanasupawat S."/>
        </authorList>
    </citation>
    <scope>NUCLEOTIDE SEQUENCE [LARGE SCALE GENOMIC DNA]</scope>
    <source>
        <strain evidence="1 2">PA1-10</strain>
    </source>
</reference>
<organism evidence="1 2">
    <name type="scientific">Nonomuraea phyllanthi</name>
    <dbReference type="NCBI Taxonomy" id="2219224"/>
    <lineage>
        <taxon>Bacteria</taxon>
        <taxon>Bacillati</taxon>
        <taxon>Actinomycetota</taxon>
        <taxon>Actinomycetes</taxon>
        <taxon>Streptosporangiales</taxon>
        <taxon>Streptosporangiaceae</taxon>
        <taxon>Nonomuraea</taxon>
    </lineage>
</organism>
<dbReference type="RefSeq" id="WP_139637492.1">
    <property type="nucleotide sequence ID" value="NZ_VDLX02000028.1"/>
</dbReference>
<gene>
    <name evidence="1" type="ORF">FH608_045880</name>
</gene>
<evidence type="ECO:0000313" key="1">
    <source>
        <dbReference type="EMBL" id="KAB8186827.1"/>
    </source>
</evidence>
<protein>
    <submittedName>
        <fullName evidence="1">Uncharacterized protein</fullName>
    </submittedName>
</protein>
<proteinExistence type="predicted"/>